<protein>
    <recommendedName>
        <fullName evidence="1">Alginate export domain-containing protein</fullName>
    </recommendedName>
</protein>
<evidence type="ECO:0000259" key="1">
    <source>
        <dbReference type="Pfam" id="PF13372"/>
    </source>
</evidence>
<dbReference type="EMBL" id="AMZN01000064">
    <property type="protein sequence ID" value="ELR69982.1"/>
    <property type="molecule type" value="Genomic_DNA"/>
</dbReference>
<dbReference type="Pfam" id="PF13372">
    <property type="entry name" value="Alginate_exp"/>
    <property type="match status" value="1"/>
</dbReference>
<feature type="domain" description="Alginate export" evidence="1">
    <location>
        <begin position="25"/>
        <end position="388"/>
    </location>
</feature>
<evidence type="ECO:0000313" key="3">
    <source>
        <dbReference type="Proteomes" id="UP000011135"/>
    </source>
</evidence>
<dbReference type="InterPro" id="IPR025388">
    <property type="entry name" value="Alginate_export_dom"/>
</dbReference>
<organism evidence="2 3">
    <name type="scientific">Fulvivirga imtechensis AK7</name>
    <dbReference type="NCBI Taxonomy" id="1237149"/>
    <lineage>
        <taxon>Bacteria</taxon>
        <taxon>Pseudomonadati</taxon>
        <taxon>Bacteroidota</taxon>
        <taxon>Cytophagia</taxon>
        <taxon>Cytophagales</taxon>
        <taxon>Fulvivirgaceae</taxon>
        <taxon>Fulvivirga</taxon>
    </lineage>
</organism>
<dbReference type="AlphaFoldDB" id="L8JRJ4"/>
<dbReference type="STRING" id="1237149.C900_04505"/>
<keyword evidence="3" id="KW-1185">Reference proteome</keyword>
<proteinExistence type="predicted"/>
<dbReference type="Proteomes" id="UP000011135">
    <property type="component" value="Unassembled WGS sequence"/>
</dbReference>
<gene>
    <name evidence="2" type="ORF">C900_04505</name>
</gene>
<dbReference type="PATRIC" id="fig|1237149.3.peg.4020"/>
<comment type="caution">
    <text evidence="2">The sequence shown here is derived from an EMBL/GenBank/DDBJ whole genome shotgun (WGS) entry which is preliminary data.</text>
</comment>
<reference evidence="2 3" key="1">
    <citation type="submission" date="2012-12" db="EMBL/GenBank/DDBJ databases">
        <title>Genome assembly of Fulvivirga imtechensis AK7.</title>
        <authorList>
            <person name="Nupur N."/>
            <person name="Khatri I."/>
            <person name="Kumar R."/>
            <person name="Subramanian S."/>
            <person name="Pinnaka A."/>
        </authorList>
    </citation>
    <scope>NUCLEOTIDE SEQUENCE [LARGE SCALE GENOMIC DNA]</scope>
    <source>
        <strain evidence="2 3">AK7</strain>
    </source>
</reference>
<sequence length="420" mass="47426">MDMKKLYLVLTAVFFLSLGARAQLVITGEIRPRAEFRNGFKRLHASDSHPAFFIEQRSRLYVDFTRERITMRISVQDVRLWGENNQIFKSDNAFFGVHEAWGQYHFNEKFKLRVGRQELDYDNARILGDLSWAQQSRTHDALKITYEAGKFKWHLGAAYNQEDVLSKPEPARLSDTFYSGVSNYKTMQYTWLNRSGEKVAWSLMFLNNGLQAADSSVHFSQTLGGNAETKVKGITCTAEAWYQLGKDGQGADLSAYLLSLNIGFKAGGIPVILGADHLSGTEASSTKNTSFDPLYGTHHKFYGFMDYFYVGNPHGNVGLTDLYVRSKFKLGEKSALNIHLHEFFSGARIVTEQAEKMSKNLGTEIDLVYAVTIAPDVSLNLGYSQLFASSSMEQIKGGEKSEVQNWAWAMLTIKPKIFEK</sequence>
<accession>L8JRJ4</accession>
<name>L8JRJ4_9BACT</name>
<dbReference type="eggNOG" id="COG3203">
    <property type="taxonomic scope" value="Bacteria"/>
</dbReference>
<evidence type="ECO:0000313" key="2">
    <source>
        <dbReference type="EMBL" id="ELR69982.1"/>
    </source>
</evidence>